<dbReference type="Gene3D" id="2.60.120.10">
    <property type="entry name" value="Jelly Rolls"/>
    <property type="match status" value="2"/>
</dbReference>
<sequence length="331" mass="38104">MELPMKKTPYLLRSGEGKRYLFGRQVATVMADMTSTENKFEIVLVSGGKGDGFPFHIHDQTYEGILLLDGKLELSINEENYLLLPGDYAHIPPGTIHSYRMQSHRTRFVSYTAKGETANLYSIIGQPYQKIERPPLVSNKIPHEKFMEASNSMDVRFLWDREIGNAKLVDNNELPDNIIPYVLESGEGDRLVAGDQLHRIIASQKNTDGHFIIVASEGPKGEKINDHYHEHHTETFFCLEGKMTMWANGEEIQMYPGDFLHVPENIIHSYRFDFHYTKMIGLLATGLFEPFFRTLGDPYEHHIFPSEPKQIRFDRVLDNIDKLDLKFVNQD</sequence>
<protein>
    <submittedName>
        <fullName evidence="2">Cupin domain-containing protein</fullName>
    </submittedName>
</protein>
<dbReference type="KEGG" id="grc:GI584_04335"/>
<dbReference type="Pfam" id="PF07883">
    <property type="entry name" value="Cupin_2"/>
    <property type="match status" value="2"/>
</dbReference>
<name>A0A5Q2TS31_9BACI</name>
<evidence type="ECO:0000259" key="1">
    <source>
        <dbReference type="Pfam" id="PF07883"/>
    </source>
</evidence>
<proteinExistence type="predicted"/>
<evidence type="ECO:0000313" key="3">
    <source>
        <dbReference type="Proteomes" id="UP000339690"/>
    </source>
</evidence>
<dbReference type="InterPro" id="IPR011051">
    <property type="entry name" value="RmlC_Cupin_sf"/>
</dbReference>
<dbReference type="CDD" id="cd02215">
    <property type="entry name" value="cupin_QDO_N_C"/>
    <property type="match status" value="2"/>
</dbReference>
<dbReference type="InterPro" id="IPR013096">
    <property type="entry name" value="Cupin_2"/>
</dbReference>
<dbReference type="Proteomes" id="UP000339690">
    <property type="component" value="Chromosome"/>
</dbReference>
<dbReference type="InterPro" id="IPR053146">
    <property type="entry name" value="QDO-like"/>
</dbReference>
<gene>
    <name evidence="2" type="ORF">GI584_04335</name>
</gene>
<keyword evidence="3" id="KW-1185">Reference proteome</keyword>
<dbReference type="PANTHER" id="PTHR36440">
    <property type="entry name" value="PUTATIVE (AFU_ORTHOLOGUE AFUA_8G07350)-RELATED"/>
    <property type="match status" value="1"/>
</dbReference>
<dbReference type="PANTHER" id="PTHR36440:SF1">
    <property type="entry name" value="PUTATIVE (AFU_ORTHOLOGUE AFUA_8G07350)-RELATED"/>
    <property type="match status" value="1"/>
</dbReference>
<dbReference type="SUPFAM" id="SSF51182">
    <property type="entry name" value="RmlC-like cupins"/>
    <property type="match status" value="1"/>
</dbReference>
<dbReference type="EMBL" id="CP045915">
    <property type="protein sequence ID" value="QGH36922.1"/>
    <property type="molecule type" value="Genomic_DNA"/>
</dbReference>
<accession>A0A5Q2TS31</accession>
<dbReference type="InterPro" id="IPR014710">
    <property type="entry name" value="RmlC-like_jellyroll"/>
</dbReference>
<organism evidence="2 3">
    <name type="scientific">Gracilibacillus salitolerans</name>
    <dbReference type="NCBI Taxonomy" id="2663022"/>
    <lineage>
        <taxon>Bacteria</taxon>
        <taxon>Bacillati</taxon>
        <taxon>Bacillota</taxon>
        <taxon>Bacilli</taxon>
        <taxon>Bacillales</taxon>
        <taxon>Bacillaceae</taxon>
        <taxon>Gracilibacillus</taxon>
    </lineage>
</organism>
<evidence type="ECO:0000313" key="2">
    <source>
        <dbReference type="EMBL" id="QGH36922.1"/>
    </source>
</evidence>
<dbReference type="AlphaFoldDB" id="A0A5Q2TS31"/>
<dbReference type="RefSeq" id="WP_153792909.1">
    <property type="nucleotide sequence ID" value="NZ_CP045915.1"/>
</dbReference>
<feature type="domain" description="Cupin type-2" evidence="1">
    <location>
        <begin position="49"/>
        <end position="103"/>
    </location>
</feature>
<reference evidence="2 3" key="1">
    <citation type="submission" date="2019-11" db="EMBL/GenBank/DDBJ databases">
        <title>Gracilibacillus salitolerans sp. nov., a moderate halophile isolated from a saline soil in northwest China.</title>
        <authorList>
            <person name="Gan L."/>
        </authorList>
    </citation>
    <scope>NUCLEOTIDE SEQUENCE [LARGE SCALE GENOMIC DNA]</scope>
    <source>
        <strain evidence="2 3">SCU50</strain>
    </source>
</reference>
<feature type="domain" description="Cupin type-2" evidence="1">
    <location>
        <begin position="219"/>
        <end position="272"/>
    </location>
</feature>